<name>A0A0X3P6Y4_SCHSO</name>
<dbReference type="EMBL" id="GEEE01015504">
    <property type="protein sequence ID" value="JAP47721.1"/>
    <property type="molecule type" value="Transcribed_RNA"/>
</dbReference>
<evidence type="ECO:0000313" key="1">
    <source>
        <dbReference type="EMBL" id="JAP47721.1"/>
    </source>
</evidence>
<reference evidence="1" key="1">
    <citation type="submission" date="2016-01" db="EMBL/GenBank/DDBJ databases">
        <title>Reference transcriptome for the parasite Schistocephalus solidus: insights into the molecular evolution of parasitism.</title>
        <authorList>
            <person name="Hebert F.O."/>
            <person name="Grambauer S."/>
            <person name="Barber I."/>
            <person name="Landry C.R."/>
            <person name="Aubin-Horth N."/>
        </authorList>
    </citation>
    <scope>NUCLEOTIDE SEQUENCE</scope>
</reference>
<organism evidence="1">
    <name type="scientific">Schistocephalus solidus</name>
    <name type="common">Tapeworm</name>
    <dbReference type="NCBI Taxonomy" id="70667"/>
    <lineage>
        <taxon>Eukaryota</taxon>
        <taxon>Metazoa</taxon>
        <taxon>Spiralia</taxon>
        <taxon>Lophotrochozoa</taxon>
        <taxon>Platyhelminthes</taxon>
        <taxon>Cestoda</taxon>
        <taxon>Eucestoda</taxon>
        <taxon>Diphyllobothriidea</taxon>
        <taxon>Diphyllobothriidae</taxon>
        <taxon>Schistocephalus</taxon>
    </lineage>
</organism>
<dbReference type="AlphaFoldDB" id="A0A0X3P6Y4"/>
<gene>
    <name evidence="1" type="ORF">TR93891</name>
</gene>
<dbReference type="EMBL" id="GEEE01014992">
    <property type="protein sequence ID" value="JAP48233.1"/>
    <property type="molecule type" value="Transcribed_RNA"/>
</dbReference>
<accession>A0A0X3P6Y4</accession>
<protein>
    <submittedName>
        <fullName evidence="1">Uncharacterized protein</fullName>
    </submittedName>
</protein>
<sequence length="124" mass="13576">MGGPGCHNGPGRFGIVDFYADGSCSVVIHPSLHASVVGSRLRLLRMWKPFMENDISCLIVQYGSSSCRRMCYQHRHAQLELESSRAEKSWCALIASTPLILLGAVSVKLAASFETGLKDSDFRS</sequence>
<proteinExistence type="predicted"/>